<dbReference type="EMBL" id="FOKG01000027">
    <property type="protein sequence ID" value="SFB61105.1"/>
    <property type="molecule type" value="Genomic_DNA"/>
</dbReference>
<dbReference type="OrthoDB" id="3695075at2"/>
<proteinExistence type="predicted"/>
<protein>
    <submittedName>
        <fullName evidence="2">Uncharacterized protein</fullName>
    </submittedName>
</protein>
<name>A0A1I1CEK3_9PSEU</name>
<reference evidence="3" key="1">
    <citation type="submission" date="2016-10" db="EMBL/GenBank/DDBJ databases">
        <authorList>
            <person name="Varghese N."/>
            <person name="Submissions S."/>
        </authorList>
    </citation>
    <scope>NUCLEOTIDE SEQUENCE [LARGE SCALE GENOMIC DNA]</scope>
    <source>
        <strain evidence="3">CGMCC 4.3568</strain>
    </source>
</reference>
<keyword evidence="1" id="KW-0732">Signal</keyword>
<organism evidence="2 3">
    <name type="scientific">Amycolatopsis marina</name>
    <dbReference type="NCBI Taxonomy" id="490629"/>
    <lineage>
        <taxon>Bacteria</taxon>
        <taxon>Bacillati</taxon>
        <taxon>Actinomycetota</taxon>
        <taxon>Actinomycetes</taxon>
        <taxon>Pseudonocardiales</taxon>
        <taxon>Pseudonocardiaceae</taxon>
        <taxon>Amycolatopsis</taxon>
    </lineage>
</organism>
<accession>A0A1I1CEK3</accession>
<dbReference type="Proteomes" id="UP000243799">
    <property type="component" value="Unassembled WGS sequence"/>
</dbReference>
<feature type="chain" id="PRO_5017455955" evidence="1">
    <location>
        <begin position="27"/>
        <end position="167"/>
    </location>
</feature>
<dbReference type="RefSeq" id="WP_143101945.1">
    <property type="nucleotide sequence ID" value="NZ_FOKG01000027.1"/>
</dbReference>
<evidence type="ECO:0000313" key="3">
    <source>
        <dbReference type="Proteomes" id="UP000243799"/>
    </source>
</evidence>
<sequence>MGTRRVLVAGSVALIVAASAVATAQAEDSWTLGPDGYKALRLHQPEQAAERTGLLVDKQADAPCHLFHLRAAEGQTNVGSGVFVDPGRGVVMIGGTVKSHTPEGISIGSSLAEVRAAYPALATVPPMSWVYRARVEGRTDARYRFAFDDNNQVADFALESTRMGTCG</sequence>
<evidence type="ECO:0000256" key="1">
    <source>
        <dbReference type="SAM" id="SignalP"/>
    </source>
</evidence>
<keyword evidence="3" id="KW-1185">Reference proteome</keyword>
<feature type="signal peptide" evidence="1">
    <location>
        <begin position="1"/>
        <end position="26"/>
    </location>
</feature>
<dbReference type="AlphaFoldDB" id="A0A1I1CEK3"/>
<evidence type="ECO:0000313" key="2">
    <source>
        <dbReference type="EMBL" id="SFB61105.1"/>
    </source>
</evidence>
<gene>
    <name evidence="2" type="ORF">SAMN05216266_12738</name>
</gene>